<dbReference type="RefSeq" id="WP_108842266.1">
    <property type="nucleotide sequence ID" value="NZ_ONZI01000002.1"/>
</dbReference>
<evidence type="ECO:0000313" key="2">
    <source>
        <dbReference type="Proteomes" id="UP000244934"/>
    </source>
</evidence>
<sequence length="69" mass="7592">MARTVRAVQGDTVDALCYRHYGGTKSLVERVYEHNPGLSELGPILPMGTAVTLPDINTPPSRARVQLWD</sequence>
<dbReference type="AlphaFoldDB" id="A0A2R8CKI6"/>
<dbReference type="EMBL" id="ONZI01000002">
    <property type="protein sequence ID" value="SPJ33417.1"/>
    <property type="molecule type" value="Genomic_DNA"/>
</dbReference>
<evidence type="ECO:0000313" key="1">
    <source>
        <dbReference type="EMBL" id="SPJ33417.1"/>
    </source>
</evidence>
<reference evidence="2" key="1">
    <citation type="submission" date="2018-03" db="EMBL/GenBank/DDBJ databases">
        <authorList>
            <person name="Navarro De La Torre S."/>
        </authorList>
    </citation>
    <scope>NUCLEOTIDE SEQUENCE [LARGE SCALE GENOMIC DNA]</scope>
    <source>
        <strain evidence="2">EAod3</strain>
    </source>
</reference>
<dbReference type="Proteomes" id="UP000244934">
    <property type="component" value="Unassembled WGS sequence"/>
</dbReference>
<dbReference type="InterPro" id="IPR008861">
    <property type="entry name" value="GpX-like"/>
</dbReference>
<dbReference type="OrthoDB" id="8759063at2"/>
<organism evidence="1 2">
    <name type="scientific">Kushneria phyllosphaerae</name>
    <dbReference type="NCBI Taxonomy" id="2100822"/>
    <lineage>
        <taxon>Bacteria</taxon>
        <taxon>Pseudomonadati</taxon>
        <taxon>Pseudomonadota</taxon>
        <taxon>Gammaproteobacteria</taxon>
        <taxon>Oceanospirillales</taxon>
        <taxon>Halomonadaceae</taxon>
        <taxon>Kushneria</taxon>
    </lineage>
</organism>
<dbReference type="Pfam" id="PF05489">
    <property type="entry name" value="Phage_tail_X"/>
    <property type="match status" value="1"/>
</dbReference>
<gene>
    <name evidence="1" type="ORF">KSP9073_01426</name>
</gene>
<accession>A0A2R8CKI6</accession>
<evidence type="ECO:0008006" key="3">
    <source>
        <dbReference type="Google" id="ProtNLM"/>
    </source>
</evidence>
<proteinExistence type="predicted"/>
<protein>
    <recommendedName>
        <fullName evidence="3">Phage tail protein X</fullName>
    </recommendedName>
</protein>
<name>A0A2R8CKI6_9GAMM</name>
<keyword evidence="2" id="KW-1185">Reference proteome</keyword>